<proteinExistence type="predicted"/>
<reference evidence="3" key="1">
    <citation type="journal article" date="2019" name="Int. J. Syst. Evol. Microbiol.">
        <title>The Global Catalogue of Microorganisms (GCM) 10K type strain sequencing project: providing services to taxonomists for standard genome sequencing and annotation.</title>
        <authorList>
            <consortium name="The Broad Institute Genomics Platform"/>
            <consortium name="The Broad Institute Genome Sequencing Center for Infectious Disease"/>
            <person name="Wu L."/>
            <person name="Ma J."/>
        </authorList>
    </citation>
    <scope>NUCLEOTIDE SEQUENCE [LARGE SCALE GENOMIC DNA]</scope>
    <source>
        <strain evidence="3">JCM 31405</strain>
    </source>
</reference>
<feature type="chain" id="PRO_5046572412" evidence="1">
    <location>
        <begin position="21"/>
        <end position="372"/>
    </location>
</feature>
<sequence>MKKFLTVVLTAVLSTSSLSAAQTLTNAVVTAPGAQPMVMPLNVQLLPYGTVTIANGTYFIPNYEGTGVSIYIQSPQPIRVATLEETVRYQAEWMRITQAISSGRSTTPAPAPLAATLPVMPQATALGQAFPTNPAAAISVPSAALPPMAAAALPATAAPVVNWTAPSTAAVNTPAPTLANFPTAAAPLQQPAAPAPAAFPSANNLFQQAAFPSAPSAFPANTNAFPAAATAFTPTATAPQVAPAAATPVPSMAPQVQQAQYTPTTTLVPEYLRVNFRGRGTNVTYSLSNTSSSQAMQIDPASLRAYQNGQPVEAQLAQRDSSGGTNGVLMPRAMLVGTISVLTRSAAPITITWQAKDTQGRVYPIAYAWMPE</sequence>
<comment type="caution">
    <text evidence="2">The sequence shown here is derived from an EMBL/GenBank/DDBJ whole genome shotgun (WGS) entry which is preliminary data.</text>
</comment>
<keyword evidence="1" id="KW-0732">Signal</keyword>
<protein>
    <submittedName>
        <fullName evidence="2">Uncharacterized protein</fullName>
    </submittedName>
</protein>
<dbReference type="Proteomes" id="UP000644548">
    <property type="component" value="Unassembled WGS sequence"/>
</dbReference>
<evidence type="ECO:0000313" key="2">
    <source>
        <dbReference type="EMBL" id="GGS02770.1"/>
    </source>
</evidence>
<accession>A0ABQ2SA26</accession>
<feature type="signal peptide" evidence="1">
    <location>
        <begin position="1"/>
        <end position="20"/>
    </location>
</feature>
<name>A0ABQ2SA26_9DEIO</name>
<evidence type="ECO:0000256" key="1">
    <source>
        <dbReference type="SAM" id="SignalP"/>
    </source>
</evidence>
<gene>
    <name evidence="2" type="ORF">GCM10008960_31730</name>
</gene>
<dbReference type="EMBL" id="BMQN01000011">
    <property type="protein sequence ID" value="GGS02770.1"/>
    <property type="molecule type" value="Genomic_DNA"/>
</dbReference>
<dbReference type="RefSeq" id="WP_189074156.1">
    <property type="nucleotide sequence ID" value="NZ_BMQN01000011.1"/>
</dbReference>
<keyword evidence="3" id="KW-1185">Reference proteome</keyword>
<evidence type="ECO:0000313" key="3">
    <source>
        <dbReference type="Proteomes" id="UP000644548"/>
    </source>
</evidence>
<organism evidence="2 3">
    <name type="scientific">Deinococcus sedimenti</name>
    <dbReference type="NCBI Taxonomy" id="1867090"/>
    <lineage>
        <taxon>Bacteria</taxon>
        <taxon>Thermotogati</taxon>
        <taxon>Deinococcota</taxon>
        <taxon>Deinococci</taxon>
        <taxon>Deinococcales</taxon>
        <taxon>Deinococcaceae</taxon>
        <taxon>Deinococcus</taxon>
    </lineage>
</organism>